<feature type="domain" description="SCP" evidence="1">
    <location>
        <begin position="17"/>
        <end position="164"/>
    </location>
</feature>
<dbReference type="Pfam" id="PF00188">
    <property type="entry name" value="CAP"/>
    <property type="match status" value="1"/>
</dbReference>
<sequence length="240" mass="26187">MCSGQNKDGMTYEMQVTAQDMINYYRRLVGSGWAPDQKDYWPTAEKMNAVVYDCDNIGNATKAIADNCTAQSYTATAGYSLSSYKVTDLTKTPLQVLNEAITKWAEQSMLVDLDREVMFGGNVEAKASDFAKMLNEKATRVGCSVKECKSEKFTVAVCQYDALAFQRCRLLQRSESGSSGILFVFCTTKRLILLCQFSALSKARPLKNGDTVYTTGKPCSGCTAAGKKCDNTLGGGLCIA</sequence>
<dbReference type="CDD" id="cd05380">
    <property type="entry name" value="CAP_euk"/>
    <property type="match status" value="1"/>
</dbReference>
<dbReference type="SUPFAM" id="SSF55797">
    <property type="entry name" value="PR-1-like"/>
    <property type="match status" value="1"/>
</dbReference>
<evidence type="ECO:0000313" key="2">
    <source>
        <dbReference type="EMBL" id="EYB87825.1"/>
    </source>
</evidence>
<keyword evidence="3" id="KW-1185">Reference proteome</keyword>
<dbReference type="InterPro" id="IPR014044">
    <property type="entry name" value="CAP_dom"/>
</dbReference>
<dbReference type="EMBL" id="JARK01001592">
    <property type="protein sequence ID" value="EYB87825.1"/>
    <property type="molecule type" value="Genomic_DNA"/>
</dbReference>
<accession>A0A016SB02</accession>
<dbReference type="InterPro" id="IPR035940">
    <property type="entry name" value="CAP_sf"/>
</dbReference>
<evidence type="ECO:0000313" key="3">
    <source>
        <dbReference type="Proteomes" id="UP000024635"/>
    </source>
</evidence>
<proteinExistence type="predicted"/>
<organism evidence="2 3">
    <name type="scientific">Ancylostoma ceylanicum</name>
    <dbReference type="NCBI Taxonomy" id="53326"/>
    <lineage>
        <taxon>Eukaryota</taxon>
        <taxon>Metazoa</taxon>
        <taxon>Ecdysozoa</taxon>
        <taxon>Nematoda</taxon>
        <taxon>Chromadorea</taxon>
        <taxon>Rhabditida</taxon>
        <taxon>Rhabditina</taxon>
        <taxon>Rhabditomorpha</taxon>
        <taxon>Strongyloidea</taxon>
        <taxon>Ancylostomatidae</taxon>
        <taxon>Ancylostomatinae</taxon>
        <taxon>Ancylostoma</taxon>
    </lineage>
</organism>
<comment type="caution">
    <text evidence="2">The sequence shown here is derived from an EMBL/GenBank/DDBJ whole genome shotgun (WGS) entry which is preliminary data.</text>
</comment>
<protein>
    <recommendedName>
        <fullName evidence="1">SCP domain-containing protein</fullName>
    </recommendedName>
</protein>
<gene>
    <name evidence="2" type="primary">Acey_s0256.g349</name>
    <name evidence="2" type="ORF">Y032_0256g349</name>
</gene>
<dbReference type="Gene3D" id="3.40.33.10">
    <property type="entry name" value="CAP"/>
    <property type="match status" value="1"/>
</dbReference>
<dbReference type="AlphaFoldDB" id="A0A016SB02"/>
<reference evidence="3" key="1">
    <citation type="journal article" date="2015" name="Nat. Genet.">
        <title>The genome and transcriptome of the zoonotic hookworm Ancylostoma ceylanicum identify infection-specific gene families.</title>
        <authorList>
            <person name="Schwarz E.M."/>
            <person name="Hu Y."/>
            <person name="Antoshechkin I."/>
            <person name="Miller M.M."/>
            <person name="Sternberg P.W."/>
            <person name="Aroian R.V."/>
        </authorList>
    </citation>
    <scope>NUCLEOTIDE SEQUENCE</scope>
    <source>
        <strain evidence="3">HY135</strain>
    </source>
</reference>
<dbReference type="Proteomes" id="UP000024635">
    <property type="component" value="Unassembled WGS sequence"/>
</dbReference>
<name>A0A016SB02_9BILA</name>
<dbReference type="OrthoDB" id="414826at2759"/>
<evidence type="ECO:0000259" key="1">
    <source>
        <dbReference type="SMART" id="SM00198"/>
    </source>
</evidence>
<dbReference type="SMART" id="SM00198">
    <property type="entry name" value="SCP"/>
    <property type="match status" value="1"/>
</dbReference>
<dbReference type="STRING" id="53326.A0A016SB02"/>